<dbReference type="Pfam" id="PF13414">
    <property type="entry name" value="TPR_11"/>
    <property type="match status" value="2"/>
</dbReference>
<evidence type="ECO:0000256" key="1">
    <source>
        <dbReference type="ARBA" id="ARBA00022737"/>
    </source>
</evidence>
<evidence type="ECO:0000256" key="3">
    <source>
        <dbReference type="PROSITE-ProRule" id="PRU00339"/>
    </source>
</evidence>
<feature type="repeat" description="TPR" evidence="3">
    <location>
        <begin position="174"/>
        <end position="207"/>
    </location>
</feature>
<dbReference type="PROSITE" id="PS50005">
    <property type="entry name" value="TPR"/>
    <property type="match status" value="6"/>
</dbReference>
<dbReference type="AlphaFoldDB" id="A0A3Q9BQY4"/>
<dbReference type="Pfam" id="PF08242">
    <property type="entry name" value="Methyltransf_12"/>
    <property type="match status" value="1"/>
</dbReference>
<dbReference type="Gene3D" id="3.40.50.150">
    <property type="entry name" value="Vaccinia Virus protein VP39"/>
    <property type="match status" value="1"/>
</dbReference>
<feature type="repeat" description="TPR" evidence="3">
    <location>
        <begin position="72"/>
        <end position="105"/>
    </location>
</feature>
<reference evidence="5 6" key="1">
    <citation type="journal article" date="2011" name="Int. J. Syst. Evol. Microbiol.">
        <title>Description of Undibacterium oligocarboniphilum sp. nov., isolated from purified water, and Undibacterium pigrum strain CCUG 49012 as the type strain of Undibacterium parvum sp. nov., and emended descriptions of the genus Undibacterium and the species Undibacterium pigrum.</title>
        <authorList>
            <person name="Eder W."/>
            <person name="Wanner G."/>
            <person name="Ludwig W."/>
            <person name="Busse H.J."/>
            <person name="Ziemke-Kageler F."/>
            <person name="Lang E."/>
        </authorList>
    </citation>
    <scope>NUCLEOTIDE SEQUENCE [LARGE SCALE GENOMIC DNA]</scope>
    <source>
        <strain evidence="5 6">DSM 23061</strain>
    </source>
</reference>
<dbReference type="KEGG" id="upv:EJN92_06365"/>
<dbReference type="OrthoDB" id="9809392at2"/>
<keyword evidence="1" id="KW-0677">Repeat</keyword>
<dbReference type="CDD" id="cd02440">
    <property type="entry name" value="AdoMet_MTases"/>
    <property type="match status" value="1"/>
</dbReference>
<dbReference type="Pfam" id="PF13432">
    <property type="entry name" value="TPR_16"/>
    <property type="match status" value="1"/>
</dbReference>
<organism evidence="5 6">
    <name type="scientific">Undibacterium parvum</name>
    <dbReference type="NCBI Taxonomy" id="401471"/>
    <lineage>
        <taxon>Bacteria</taxon>
        <taxon>Pseudomonadati</taxon>
        <taxon>Pseudomonadota</taxon>
        <taxon>Betaproteobacteria</taxon>
        <taxon>Burkholderiales</taxon>
        <taxon>Oxalobacteraceae</taxon>
        <taxon>Undibacterium</taxon>
    </lineage>
</organism>
<dbReference type="SUPFAM" id="SSF48439">
    <property type="entry name" value="Protein prenylyltransferase"/>
    <property type="match status" value="1"/>
</dbReference>
<name>A0A3Q9BQY4_9BURK</name>
<dbReference type="Gene3D" id="1.25.40.10">
    <property type="entry name" value="Tetratricopeptide repeat domain"/>
    <property type="match status" value="4"/>
</dbReference>
<feature type="repeat" description="TPR" evidence="3">
    <location>
        <begin position="140"/>
        <end position="173"/>
    </location>
</feature>
<feature type="domain" description="Methyltransferase type 12" evidence="4">
    <location>
        <begin position="342"/>
        <end position="432"/>
    </location>
</feature>
<feature type="repeat" description="TPR" evidence="3">
    <location>
        <begin position="106"/>
        <end position="139"/>
    </location>
</feature>
<dbReference type="EMBL" id="CP034464">
    <property type="protein sequence ID" value="AZP11650.1"/>
    <property type="molecule type" value="Genomic_DNA"/>
</dbReference>
<dbReference type="InterPro" id="IPR051685">
    <property type="entry name" value="Ycf3/AcsC/BcsC/TPR_MFPF"/>
</dbReference>
<protein>
    <submittedName>
        <fullName evidence="5">Tetratricopeptide repeat protein</fullName>
    </submittedName>
</protein>
<gene>
    <name evidence="5" type="ORF">EJN92_06365</name>
</gene>
<evidence type="ECO:0000256" key="2">
    <source>
        <dbReference type="ARBA" id="ARBA00022803"/>
    </source>
</evidence>
<dbReference type="InterPro" id="IPR013217">
    <property type="entry name" value="Methyltransf_12"/>
</dbReference>
<keyword evidence="6" id="KW-1185">Reference proteome</keyword>
<feature type="repeat" description="TPR" evidence="3">
    <location>
        <begin position="208"/>
        <end position="241"/>
    </location>
</feature>
<evidence type="ECO:0000313" key="5">
    <source>
        <dbReference type="EMBL" id="AZP11650.1"/>
    </source>
</evidence>
<dbReference type="InterPro" id="IPR019734">
    <property type="entry name" value="TPR_rpt"/>
</dbReference>
<evidence type="ECO:0000259" key="4">
    <source>
        <dbReference type="Pfam" id="PF08242"/>
    </source>
</evidence>
<dbReference type="InterPro" id="IPR029063">
    <property type="entry name" value="SAM-dependent_MTases_sf"/>
</dbReference>
<dbReference type="Pfam" id="PF00515">
    <property type="entry name" value="TPR_1"/>
    <property type="match status" value="1"/>
</dbReference>
<dbReference type="SMART" id="SM00028">
    <property type="entry name" value="TPR"/>
    <property type="match status" value="8"/>
</dbReference>
<dbReference type="PANTHER" id="PTHR44943:SF4">
    <property type="entry name" value="TPR REPEAT-CONTAINING PROTEIN MJ0798"/>
    <property type="match status" value="1"/>
</dbReference>
<dbReference type="PROSITE" id="PS50293">
    <property type="entry name" value="TPR_REGION"/>
    <property type="match status" value="1"/>
</dbReference>
<dbReference type="InterPro" id="IPR011990">
    <property type="entry name" value="TPR-like_helical_dom_sf"/>
</dbReference>
<accession>A0A3Q9BQY4</accession>
<dbReference type="SUPFAM" id="SSF48452">
    <property type="entry name" value="TPR-like"/>
    <property type="match status" value="1"/>
</dbReference>
<sequence>MSDLTALLQQALALHQAGDLRPAAELYRQVLEKQPQHFDALHLLGVIARQNGEAQAAVELIRQALAIDASQAVAHCNLGAALQDLGQPEAALASYERAICLKPDYAMALQNRGNALRILGRVDAALLSYDAALAILPDYPEAFYHRGLCYQALGQSQAALDDYQQALQLRARYPQALCASGVALHSLQHYEAAIAEYENALRLQPDYAEAWCNRGSALHKLQEYEAALDSYQHALEIRPDYAKAHEYCGNVWCALEQPQQAIAAYQQALACGGDASQLDYLLATLGVGATPVTAPSAYVRQLFDQYAGHFDQHLQTVLGYQLPALLDAAITRQRPAQQLATLDAGCGTGLCGPYLRPYSHSLSGVDLSEKMLEQAAQTSLYDELTCAELSVYLMKQPARFDLIMAADVLVYIGDLAALFAAAKLALRSGGLFAFSVEQGSATQSEDFYLQASHRYAHSGTYVQRLAHQHGFSIAEMQAAIARQDQGADIDSWVVVLKASQY</sequence>
<dbReference type="Proteomes" id="UP000275663">
    <property type="component" value="Chromosome"/>
</dbReference>
<dbReference type="SUPFAM" id="SSF53335">
    <property type="entry name" value="S-adenosyl-L-methionine-dependent methyltransferases"/>
    <property type="match status" value="1"/>
</dbReference>
<dbReference type="RefSeq" id="WP_126127035.1">
    <property type="nucleotide sequence ID" value="NZ_CP034464.1"/>
</dbReference>
<dbReference type="PANTHER" id="PTHR44943">
    <property type="entry name" value="CELLULOSE SYNTHASE OPERON PROTEIN C"/>
    <property type="match status" value="1"/>
</dbReference>
<keyword evidence="2 3" id="KW-0802">TPR repeat</keyword>
<proteinExistence type="predicted"/>
<feature type="repeat" description="TPR" evidence="3">
    <location>
        <begin position="4"/>
        <end position="37"/>
    </location>
</feature>
<evidence type="ECO:0000313" key="6">
    <source>
        <dbReference type="Proteomes" id="UP000275663"/>
    </source>
</evidence>